<dbReference type="InterPro" id="IPR027417">
    <property type="entry name" value="P-loop_NTPase"/>
</dbReference>
<evidence type="ECO:0000256" key="9">
    <source>
        <dbReference type="ARBA" id="ARBA00048090"/>
    </source>
</evidence>
<dbReference type="InterPro" id="IPR006001">
    <property type="entry name" value="Therm_gnt_kin"/>
</dbReference>
<dbReference type="Proteomes" id="UP000266677">
    <property type="component" value="Unassembled WGS sequence"/>
</dbReference>
<evidence type="ECO:0000256" key="4">
    <source>
        <dbReference type="ARBA" id="ARBA00022679"/>
    </source>
</evidence>
<dbReference type="GO" id="GO:0005524">
    <property type="term" value="F:ATP binding"/>
    <property type="evidence" value="ECO:0007669"/>
    <property type="project" value="UniProtKB-KW"/>
</dbReference>
<comment type="pathway">
    <text evidence="1">Carbohydrate acid metabolism.</text>
</comment>
<organism evidence="11 12">
    <name type="scientific">Nocardia panacis</name>
    <dbReference type="NCBI Taxonomy" id="2340916"/>
    <lineage>
        <taxon>Bacteria</taxon>
        <taxon>Bacillati</taxon>
        <taxon>Actinomycetota</taxon>
        <taxon>Actinomycetes</taxon>
        <taxon>Mycobacteriales</taxon>
        <taxon>Nocardiaceae</taxon>
        <taxon>Nocardia</taxon>
    </lineage>
</organism>
<evidence type="ECO:0000313" key="12">
    <source>
        <dbReference type="Proteomes" id="UP000266677"/>
    </source>
</evidence>
<evidence type="ECO:0000256" key="8">
    <source>
        <dbReference type="ARBA" id="ARBA00023064"/>
    </source>
</evidence>
<keyword evidence="8" id="KW-0311">Gluconate utilization</keyword>
<comment type="caution">
    <text evidence="11">The sequence shown here is derived from an EMBL/GenBank/DDBJ whole genome shotgun (WGS) entry which is preliminary data.</text>
</comment>
<protein>
    <recommendedName>
        <fullName evidence="3 10">Gluconokinase</fullName>
        <ecNumber evidence="3 10">2.7.1.12</ecNumber>
    </recommendedName>
</protein>
<evidence type="ECO:0000313" key="11">
    <source>
        <dbReference type="EMBL" id="RJO73825.1"/>
    </source>
</evidence>
<evidence type="ECO:0000256" key="6">
    <source>
        <dbReference type="ARBA" id="ARBA00022777"/>
    </source>
</evidence>
<proteinExistence type="inferred from homology"/>
<evidence type="ECO:0000256" key="2">
    <source>
        <dbReference type="ARBA" id="ARBA00008420"/>
    </source>
</evidence>
<dbReference type="PANTHER" id="PTHR43442">
    <property type="entry name" value="GLUCONOKINASE-RELATED"/>
    <property type="match status" value="1"/>
</dbReference>
<accession>A0A3A4KE98</accession>
<keyword evidence="7 10" id="KW-0067">ATP-binding</keyword>
<keyword evidence="5 10" id="KW-0547">Nucleotide-binding</keyword>
<dbReference type="Gene3D" id="3.40.50.300">
    <property type="entry name" value="P-loop containing nucleotide triphosphate hydrolases"/>
    <property type="match status" value="1"/>
</dbReference>
<name>A0A3A4KE98_9NOCA</name>
<keyword evidence="4 10" id="KW-0808">Transferase</keyword>
<dbReference type="PANTHER" id="PTHR43442:SF3">
    <property type="entry name" value="GLUCONOKINASE-RELATED"/>
    <property type="match status" value="1"/>
</dbReference>
<evidence type="ECO:0000256" key="7">
    <source>
        <dbReference type="ARBA" id="ARBA00022840"/>
    </source>
</evidence>
<dbReference type="InterPro" id="IPR031322">
    <property type="entry name" value="Shikimate/glucono_kinase"/>
</dbReference>
<dbReference type="EC" id="2.7.1.12" evidence="3 10"/>
<dbReference type="SUPFAM" id="SSF52540">
    <property type="entry name" value="P-loop containing nucleoside triphosphate hydrolases"/>
    <property type="match status" value="1"/>
</dbReference>
<comment type="similarity">
    <text evidence="2 10">Belongs to the gluconokinase GntK/GntV family.</text>
</comment>
<dbReference type="EMBL" id="QZFU01000023">
    <property type="protein sequence ID" value="RJO73825.1"/>
    <property type="molecule type" value="Genomic_DNA"/>
</dbReference>
<dbReference type="GO" id="GO:0019521">
    <property type="term" value="P:D-gluconate metabolic process"/>
    <property type="evidence" value="ECO:0007669"/>
    <property type="project" value="UniProtKB-KW"/>
</dbReference>
<dbReference type="GO" id="GO:0005737">
    <property type="term" value="C:cytoplasm"/>
    <property type="evidence" value="ECO:0007669"/>
    <property type="project" value="TreeGrafter"/>
</dbReference>
<gene>
    <name evidence="11" type="ORF">D5S18_20575</name>
</gene>
<dbReference type="Pfam" id="PF01202">
    <property type="entry name" value="SKI"/>
    <property type="match status" value="1"/>
</dbReference>
<dbReference type="GO" id="GO:0046316">
    <property type="term" value="F:gluconokinase activity"/>
    <property type="evidence" value="ECO:0007669"/>
    <property type="project" value="UniProtKB-EC"/>
</dbReference>
<evidence type="ECO:0000256" key="5">
    <source>
        <dbReference type="ARBA" id="ARBA00022741"/>
    </source>
</evidence>
<dbReference type="RefSeq" id="WP_120042898.1">
    <property type="nucleotide sequence ID" value="NZ_QZFU01000023.1"/>
</dbReference>
<evidence type="ECO:0000256" key="1">
    <source>
        <dbReference type="ARBA" id="ARBA00004761"/>
    </source>
</evidence>
<keyword evidence="6 10" id="KW-0418">Kinase</keyword>
<comment type="catalytic activity">
    <reaction evidence="9 10">
        <text>D-gluconate + ATP = 6-phospho-D-gluconate + ADP + H(+)</text>
        <dbReference type="Rhea" id="RHEA:19433"/>
        <dbReference type="ChEBI" id="CHEBI:15378"/>
        <dbReference type="ChEBI" id="CHEBI:18391"/>
        <dbReference type="ChEBI" id="CHEBI:30616"/>
        <dbReference type="ChEBI" id="CHEBI:58759"/>
        <dbReference type="ChEBI" id="CHEBI:456216"/>
        <dbReference type="EC" id="2.7.1.12"/>
    </reaction>
</comment>
<dbReference type="AlphaFoldDB" id="A0A3A4KE98"/>
<dbReference type="NCBIfam" id="TIGR01313">
    <property type="entry name" value="therm_gnt_kin"/>
    <property type="match status" value="1"/>
</dbReference>
<dbReference type="OrthoDB" id="9795716at2"/>
<evidence type="ECO:0000256" key="10">
    <source>
        <dbReference type="RuleBase" id="RU363066"/>
    </source>
</evidence>
<reference evidence="11 12" key="1">
    <citation type="submission" date="2018-09" db="EMBL/GenBank/DDBJ databases">
        <title>YIM PH21274 draft genome.</title>
        <authorList>
            <person name="Miao C."/>
        </authorList>
    </citation>
    <scope>NUCLEOTIDE SEQUENCE [LARGE SCALE GENOMIC DNA]</scope>
    <source>
        <strain evidence="11 12">YIM PH 21724</strain>
    </source>
</reference>
<evidence type="ECO:0000256" key="3">
    <source>
        <dbReference type="ARBA" id="ARBA00012054"/>
    </source>
</evidence>
<sequence length="156" mass="16483">MGVSGSGKSTVGALLAARLGVDYAEGDEFHPPANVAKMSAGIPLTDADRTPWLDLIATWLTAHRERGGVVSCSALKRSYRDRLRAAAPEAFFLHLAADRAELMARMTGRAGHFMPASLLDSQLAALEPLTVEEKGTTLDATRAPAELVDEALGALV</sequence>
<dbReference type="FunFam" id="3.40.50.300:FF:000522">
    <property type="entry name" value="Gluconokinase"/>
    <property type="match status" value="1"/>
</dbReference>
<keyword evidence="12" id="KW-1185">Reference proteome</keyword>
<dbReference type="CDD" id="cd02021">
    <property type="entry name" value="GntK"/>
    <property type="match status" value="1"/>
</dbReference>